<protein>
    <submittedName>
        <fullName evidence="7">ATP-binding protein</fullName>
    </submittedName>
</protein>
<feature type="domain" description="DUF6079" evidence="2">
    <location>
        <begin position="68"/>
        <end position="278"/>
    </location>
</feature>
<feature type="domain" description="DUF6079" evidence="3">
    <location>
        <begin position="283"/>
        <end position="492"/>
    </location>
</feature>
<feature type="domain" description="DUF6079" evidence="4">
    <location>
        <begin position="507"/>
        <end position="639"/>
    </location>
</feature>
<feature type="domain" description="DUF6079" evidence="5">
    <location>
        <begin position="644"/>
        <end position="839"/>
    </location>
</feature>
<proteinExistence type="predicted"/>
<evidence type="ECO:0000259" key="4">
    <source>
        <dbReference type="Pfam" id="PF26385"/>
    </source>
</evidence>
<feature type="domain" description="DUF6079" evidence="1">
    <location>
        <begin position="1"/>
        <end position="52"/>
    </location>
</feature>
<dbReference type="InterPro" id="IPR058569">
    <property type="entry name" value="DUF6079_2nd"/>
</dbReference>
<dbReference type="InterPro" id="IPR058571">
    <property type="entry name" value="DUF6079_3rd"/>
</dbReference>
<sequence>NFLREIGEVCKDLRFRFMAGVQEAIFDSPRFSFVADSIRRVKDRFEQVLIARKDVKFVVAERLLKKTGEQQAKIREYLTPFGKFYGHMNERMDEFVRLFPVHPDYIDTFERVAAVEKREVLKTLSLAMKKISDKDIPKDRPGLIAYDSYWAVLCENPAYRSHRDIKPVIDCSQVLESRIQQAFTRPAYKSMALRLIHALSVHRLTTGDIYASLGATAEELRDGLCLFQPGIEELGGDPADDLLSQVETVLREIHKTVSGQFISSNPDNRQFYLDLKKTDDFDALIEKRAESLDSSLLDRYYYEALKRVMECTDQTYVTGYKIWQHELEWLERKAVRHGYIFFGAPNERSTAVPPRDFYLYFIQPFDPPHFKDEKNADELFLRLTNTDDEFRTALRNYAAALNLASTSSGHAKATYESKSSYFLRDLVQWLQKHMTDAFEVTYQGRAKSLTEWAKGKSIRELSGIGSHERINFRDLVNTISGICLGAHFQDQAPEYPFFSVLITGTNRDQAAQDALRAIAGQNRTKQATAVLDALELLDGDRLDPDKSKYAKHILGMLKKKGHGQVVNRSELIQDDKGVEYMDKDRQRLEPEWVAVVLAVLVYSGDLVLAIPGKKFDATGLLQLAGTGVDELTQFKHIERPKDWNLPALKALFELLGLTPGMAQLVTQGKEEPVQQLQKAISESVEKLVVLQQSLQSGLLFWGRNLLAEEEAQKLRTRLDETKSFLESLQAYSSPGKLKNFRYDAQEVTSHRDGLNSLAEIESLQELVADLGSTASFLSTAESVLSADYEWVGKMKKARDEVLAQLGDPDKRGAATFRQQTQRKLADLKKAYVQTYLGMHTKARLGVNEDKRKTGLMGDERLKVLQKLSTIELMPRQHLSDFQKRLAGLKSCFALTEQELDASPVCPHCSYKPGAEPLTAPAGTVLDGLDDELDKLVANWTQTLLANLEDPTTKGNLDLLKPEPKKLVNGFIKKRELPDDLAQDFIHALSEVLSGLQKVPVKTADLRAALLSGGSPATPAEMKKRFEEYLDELTKGKEPGKVRIVLE</sequence>
<evidence type="ECO:0000313" key="7">
    <source>
        <dbReference type="EMBL" id="HDR46745.1"/>
    </source>
</evidence>
<dbReference type="AlphaFoldDB" id="A0A831PNZ7"/>
<dbReference type="GO" id="GO:0005524">
    <property type="term" value="F:ATP binding"/>
    <property type="evidence" value="ECO:0007669"/>
    <property type="project" value="UniProtKB-KW"/>
</dbReference>
<dbReference type="Pfam" id="PF26385">
    <property type="entry name" value="DUF6079_4th"/>
    <property type="match status" value="1"/>
</dbReference>
<dbReference type="Pfam" id="PF26387">
    <property type="entry name" value="DUF6079_5th"/>
    <property type="match status" value="1"/>
</dbReference>
<evidence type="ECO:0000259" key="6">
    <source>
        <dbReference type="Pfam" id="PF26388"/>
    </source>
</evidence>
<keyword evidence="7" id="KW-0547">Nucleotide-binding</keyword>
<dbReference type="Proteomes" id="UP000886162">
    <property type="component" value="Unassembled WGS sequence"/>
</dbReference>
<dbReference type="InterPro" id="IPR058574">
    <property type="entry name" value="DUF6079_6th"/>
</dbReference>
<accession>A0A831PNZ7</accession>
<feature type="non-terminal residue" evidence="7">
    <location>
        <position position="1"/>
    </location>
</feature>
<evidence type="ECO:0000259" key="3">
    <source>
        <dbReference type="Pfam" id="PF26384"/>
    </source>
</evidence>
<keyword evidence="7" id="KW-0067">ATP-binding</keyword>
<dbReference type="InterPro" id="IPR058573">
    <property type="entry name" value="DUF6079_5th"/>
</dbReference>
<dbReference type="InterPro" id="IPR045725">
    <property type="entry name" value="DUF6079_N"/>
</dbReference>
<organism evidence="7">
    <name type="scientific">Geoalkalibacter subterraneus</name>
    <dbReference type="NCBI Taxonomy" id="483547"/>
    <lineage>
        <taxon>Bacteria</taxon>
        <taxon>Pseudomonadati</taxon>
        <taxon>Thermodesulfobacteriota</taxon>
        <taxon>Desulfuromonadia</taxon>
        <taxon>Desulfuromonadales</taxon>
        <taxon>Geoalkalibacteraceae</taxon>
        <taxon>Geoalkalibacter</taxon>
    </lineage>
</organism>
<feature type="domain" description="DUF6079" evidence="6">
    <location>
        <begin position="847"/>
        <end position="937"/>
    </location>
</feature>
<dbReference type="EMBL" id="DSDO01000242">
    <property type="protein sequence ID" value="HDR46745.1"/>
    <property type="molecule type" value="Genomic_DNA"/>
</dbReference>
<comment type="caution">
    <text evidence="7">The sequence shown here is derived from an EMBL/GenBank/DDBJ whole genome shotgun (WGS) entry which is preliminary data.</text>
</comment>
<dbReference type="Pfam" id="PF26388">
    <property type="entry name" value="DUF6079_6th"/>
    <property type="match status" value="1"/>
</dbReference>
<dbReference type="Pfam" id="PF26384">
    <property type="entry name" value="DUF6079_3rd"/>
    <property type="match status" value="1"/>
</dbReference>
<name>A0A831PNZ7_9BACT</name>
<dbReference type="Pfam" id="PF26383">
    <property type="entry name" value="DUF6079_2nd"/>
    <property type="match status" value="1"/>
</dbReference>
<gene>
    <name evidence="7" type="ORF">ENN94_03490</name>
</gene>
<evidence type="ECO:0000259" key="1">
    <source>
        <dbReference type="Pfam" id="PF19557"/>
    </source>
</evidence>
<reference evidence="7" key="1">
    <citation type="journal article" date="2020" name="mSystems">
        <title>Genome- and Community-Level Interaction Insights into Carbon Utilization and Element Cycling Functions of Hydrothermarchaeota in Hydrothermal Sediment.</title>
        <authorList>
            <person name="Zhou Z."/>
            <person name="Liu Y."/>
            <person name="Xu W."/>
            <person name="Pan J."/>
            <person name="Luo Z.H."/>
            <person name="Li M."/>
        </authorList>
    </citation>
    <scope>NUCLEOTIDE SEQUENCE [LARGE SCALE GENOMIC DNA]</scope>
    <source>
        <strain evidence="7">SpSt-1220</strain>
    </source>
</reference>
<evidence type="ECO:0000259" key="5">
    <source>
        <dbReference type="Pfam" id="PF26387"/>
    </source>
</evidence>
<evidence type="ECO:0000259" key="2">
    <source>
        <dbReference type="Pfam" id="PF26383"/>
    </source>
</evidence>
<dbReference type="InterPro" id="IPR058572">
    <property type="entry name" value="DUF6079_4th"/>
</dbReference>
<dbReference type="Pfam" id="PF19557">
    <property type="entry name" value="DUF6079_1st"/>
    <property type="match status" value="1"/>
</dbReference>